<sequence>MRLDALRLFNVKRFADTGVSIEGFGEGVNVLCAPNEAGKSTSFEALNALFFVKHSSTAADARALRPYSGGNCLVEVDVTTSEGRYRLTKQFFGRSHAKVLDLATNQILRQADEAETFISDLVQGGSGGPAGLLWVKQGVTGWDRRPKAEEDNERSARTSLLQSVQGEVETITGGRRMADILSATAASRAELVTATGRPRAGGKYAAAIDLRDRLHAELQRLDAEVQALRDALDRRTTVQRRLAEIEAPEERQARLEAVAAAETAFEAARLQHEALKTREAELNLATERRSVVQSEHDQHRDALARLAALSADLQAARSRHNETVGRRSAAGDAEKTSRAEADQTEQAVVGARAALDQADAAQRARDTVARSQAHRDSLAQAIDIRSGIEALTARIAAAKVPSSAIRDLEDLDVQIVRLTALRDAARPSVTVEYEADTPVRLQLEGQDLAGGEDHAYDGHATLIVPSIGRVHLRSNRPDDPGQLTALEDARRALLASIGVADVDAARARQTQAQHLEGLLGVEKAKLAVLAPEGIDKLQEIVASDEDIDPGLLDLHLDRDALQAAYEEAVERRRSAVNSLGECETIRSAADAAYVAAQTALASLEAQESQIAGVLGPVDAREARLEALADRLALLQQGQAEAQEQVDALRARATDLVIAEAALSRVRSVKEAAELEIGGLREENAALNAQIRTRSDEAVEEDRNEKAEALAAATARVASFEHEIAILDRLHGALEAARAEAKELYLTPVMNELTPLLSLLFEDAAIAFNDQTLLPETLIRKGLEEEVACLSGGMREQLSILTRLAFARLMARDGRPAPVILDDALVYSDDDRIERMFNALHMQARDQQIIVFSCRQRAFQKLGGAALQMTAWTP</sequence>
<proteinExistence type="predicted"/>
<keyword evidence="7" id="KW-1185">Reference proteome</keyword>
<dbReference type="Gene3D" id="3.40.50.300">
    <property type="entry name" value="P-loop containing nucleotide triphosphate hydrolases"/>
    <property type="match status" value="2"/>
</dbReference>
<evidence type="ECO:0000256" key="2">
    <source>
        <dbReference type="SAM" id="MobiDB-lite"/>
    </source>
</evidence>
<dbReference type="Proteomes" id="UP000596117">
    <property type="component" value="Chromosome"/>
</dbReference>
<feature type="coiled-coil region" evidence="1">
    <location>
        <begin position="624"/>
        <end position="689"/>
    </location>
</feature>
<feature type="region of interest" description="Disordered" evidence="2">
    <location>
        <begin position="316"/>
        <end position="346"/>
    </location>
</feature>
<dbReference type="GO" id="GO:0003677">
    <property type="term" value="F:DNA binding"/>
    <property type="evidence" value="ECO:0007669"/>
    <property type="project" value="UniProtKB-KW"/>
</dbReference>
<dbReference type="Pfam" id="PF13514">
    <property type="entry name" value="AAA_27"/>
    <property type="match status" value="1"/>
</dbReference>
<reference evidence="5 7" key="2">
    <citation type="submission" date="2020-12" db="EMBL/GenBank/DDBJ databases">
        <title>FDA dAtabase for Regulatory Grade micrObial Sequences (FDA-ARGOS): Supporting development and validation of Infectious Disease Dx tests.</title>
        <authorList>
            <person name="Kerrigan L."/>
            <person name="Long C."/>
            <person name="Tallon L."/>
            <person name="Sadzewicz L."/>
            <person name="Zhao X."/>
            <person name="Boylan J."/>
            <person name="Ott S."/>
            <person name="Bowen H."/>
            <person name="Vavikolanu K."/>
            <person name="Mehta A."/>
            <person name="Aluvathingal J."/>
            <person name="Nadendla S."/>
            <person name="Yan Y."/>
            <person name="Sichtig H."/>
        </authorList>
    </citation>
    <scope>NUCLEOTIDE SEQUENCE [LARGE SCALE GENOMIC DNA]</scope>
    <source>
        <strain evidence="5 7">FDAARGOS_1026</strain>
    </source>
</reference>
<dbReference type="EMBL" id="CP066026">
    <property type="protein sequence ID" value="QQB88870.1"/>
    <property type="molecule type" value="Genomic_DNA"/>
</dbReference>
<evidence type="ECO:0000256" key="1">
    <source>
        <dbReference type="SAM" id="Coils"/>
    </source>
</evidence>
<accession>A0A410NVC8</accession>
<organism evidence="4 6">
    <name type="scientific">Brevundimonas diminuta</name>
    <name type="common">Pseudomonas diminuta</name>
    <dbReference type="NCBI Taxonomy" id="293"/>
    <lineage>
        <taxon>Bacteria</taxon>
        <taxon>Pseudomonadati</taxon>
        <taxon>Pseudomonadota</taxon>
        <taxon>Alphaproteobacteria</taxon>
        <taxon>Caulobacterales</taxon>
        <taxon>Caulobacteraceae</taxon>
        <taxon>Brevundimonas</taxon>
    </lineage>
</organism>
<dbReference type="PANTHER" id="PTHR41259">
    <property type="entry name" value="DOUBLE-STRAND BREAK REPAIR RAD50 ATPASE, PUTATIVE-RELATED"/>
    <property type="match status" value="1"/>
</dbReference>
<evidence type="ECO:0000313" key="7">
    <source>
        <dbReference type="Proteomes" id="UP000596117"/>
    </source>
</evidence>
<evidence type="ECO:0000313" key="4">
    <source>
        <dbReference type="EMBL" id="QAT13766.1"/>
    </source>
</evidence>
<dbReference type="KEGG" id="bdm:EQG53_05000"/>
<dbReference type="InterPro" id="IPR038734">
    <property type="entry name" value="YhaN_AAA"/>
</dbReference>
<gene>
    <name evidence="4" type="ORF">EQG53_05000</name>
    <name evidence="5" type="ORF">I6H83_17440</name>
</gene>
<feature type="domain" description="YhaN AAA" evidence="3">
    <location>
        <begin position="1"/>
        <end position="58"/>
    </location>
</feature>
<dbReference type="SUPFAM" id="SSF52540">
    <property type="entry name" value="P-loop containing nucleoside triphosphate hydrolases"/>
    <property type="match status" value="1"/>
</dbReference>
<dbReference type="PANTHER" id="PTHR41259:SF1">
    <property type="entry name" value="DOUBLE-STRAND BREAK REPAIR RAD50 ATPASE, PUTATIVE-RELATED"/>
    <property type="match status" value="1"/>
</dbReference>
<keyword evidence="4" id="KW-0238">DNA-binding</keyword>
<evidence type="ECO:0000313" key="6">
    <source>
        <dbReference type="Proteomes" id="UP000287388"/>
    </source>
</evidence>
<keyword evidence="1" id="KW-0175">Coiled coil</keyword>
<reference evidence="4 6" key="1">
    <citation type="submission" date="2019-01" db="EMBL/GenBank/DDBJ databases">
        <title>Brevundimonas diminuta Genome sequencing and assembly.</title>
        <authorList>
            <person name="Chen H."/>
        </authorList>
    </citation>
    <scope>NUCLEOTIDE SEQUENCE [LARGE SCALE GENOMIC DNA]</scope>
    <source>
        <strain evidence="4">ATCC</strain>
        <strain evidence="6">ATCC(B) 19146</strain>
    </source>
</reference>
<protein>
    <submittedName>
        <fullName evidence="5">AAA family ATPase</fullName>
    </submittedName>
    <submittedName>
        <fullName evidence="4">DNA-binding protein</fullName>
    </submittedName>
</protein>
<evidence type="ECO:0000259" key="3">
    <source>
        <dbReference type="Pfam" id="PF13514"/>
    </source>
</evidence>
<dbReference type="Proteomes" id="UP000287388">
    <property type="component" value="Chromosome"/>
</dbReference>
<evidence type="ECO:0000313" key="5">
    <source>
        <dbReference type="EMBL" id="QQB88870.1"/>
    </source>
</evidence>
<feature type="compositionally biased region" description="Basic and acidic residues" evidence="2">
    <location>
        <begin position="332"/>
        <end position="341"/>
    </location>
</feature>
<feature type="coiled-coil region" evidence="1">
    <location>
        <begin position="204"/>
        <end position="231"/>
    </location>
</feature>
<dbReference type="AlphaFoldDB" id="A0A410NVC8"/>
<dbReference type="InterPro" id="IPR027417">
    <property type="entry name" value="P-loop_NTPase"/>
</dbReference>
<name>A0A410NVC8_BREDI</name>
<dbReference type="RefSeq" id="WP_128719297.1">
    <property type="nucleotide sequence ID" value="NZ_BJNC01000032.1"/>
</dbReference>
<dbReference type="EMBL" id="CP035093">
    <property type="protein sequence ID" value="QAT13766.1"/>
    <property type="molecule type" value="Genomic_DNA"/>
</dbReference>